<gene>
    <name evidence="1" type="ORF">MTR67_036464</name>
</gene>
<dbReference type="AlphaFoldDB" id="A0AAF0UCK3"/>
<name>A0AAF0UCK3_SOLVR</name>
<accession>A0AAF0UCK3</accession>
<evidence type="ECO:0000313" key="2">
    <source>
        <dbReference type="Proteomes" id="UP001234989"/>
    </source>
</evidence>
<reference evidence="1" key="1">
    <citation type="submission" date="2023-08" db="EMBL/GenBank/DDBJ databases">
        <title>A de novo genome assembly of Solanum verrucosum Schlechtendal, a Mexican diploid species geographically isolated from the other diploid A-genome species in potato relatives.</title>
        <authorList>
            <person name="Hosaka K."/>
        </authorList>
    </citation>
    <scope>NUCLEOTIDE SEQUENCE</scope>
    <source>
        <tissue evidence="1">Young leaves</tissue>
    </source>
</reference>
<evidence type="ECO:0000313" key="1">
    <source>
        <dbReference type="EMBL" id="WMV43079.1"/>
    </source>
</evidence>
<protein>
    <submittedName>
        <fullName evidence="1">Uncharacterized protein</fullName>
    </submittedName>
</protein>
<dbReference type="EMBL" id="CP133619">
    <property type="protein sequence ID" value="WMV43079.1"/>
    <property type="molecule type" value="Genomic_DNA"/>
</dbReference>
<dbReference type="PANTHER" id="PTHR31900:SF34">
    <property type="entry name" value="EMB|CAB62440.1-RELATED"/>
    <property type="match status" value="1"/>
</dbReference>
<dbReference type="PANTHER" id="PTHR31900">
    <property type="entry name" value="F-BOX/RNI SUPERFAMILY PROTEIN-RELATED"/>
    <property type="match status" value="1"/>
</dbReference>
<dbReference type="SUPFAM" id="SSF52047">
    <property type="entry name" value="RNI-like"/>
    <property type="match status" value="1"/>
</dbReference>
<proteinExistence type="predicted"/>
<sequence length="258" mass="29793">MTTLPPGFRPISGNPKPPFIFFFFRQNATKYPAVLLLSHIGAQPMKQKSEDQYLVKRLEVQMDFDILEIDAANLKWFEFYGTSKSICFKNAPMLRNVNMYLDPQVLTDPSPVCSNVTKFFHYMPSLQELELCGSTLEYLIMGGIPESPPTALNNVKFHCILDMCLRNVKEFSSVVYLITSCPKLQELRIECGFTGFEMDMEFMKIILASAPVLEEIVWNMTHYIHRGTKMMDEMKQFSRVSPDVRFIFEEAYADPEFP</sequence>
<dbReference type="InterPro" id="IPR050232">
    <property type="entry name" value="FBL13/AtMIF1-like"/>
</dbReference>
<keyword evidence="2" id="KW-1185">Reference proteome</keyword>
<dbReference type="Proteomes" id="UP001234989">
    <property type="component" value="Chromosome 8"/>
</dbReference>
<organism evidence="1 2">
    <name type="scientific">Solanum verrucosum</name>
    <dbReference type="NCBI Taxonomy" id="315347"/>
    <lineage>
        <taxon>Eukaryota</taxon>
        <taxon>Viridiplantae</taxon>
        <taxon>Streptophyta</taxon>
        <taxon>Embryophyta</taxon>
        <taxon>Tracheophyta</taxon>
        <taxon>Spermatophyta</taxon>
        <taxon>Magnoliopsida</taxon>
        <taxon>eudicotyledons</taxon>
        <taxon>Gunneridae</taxon>
        <taxon>Pentapetalae</taxon>
        <taxon>asterids</taxon>
        <taxon>lamiids</taxon>
        <taxon>Solanales</taxon>
        <taxon>Solanaceae</taxon>
        <taxon>Solanoideae</taxon>
        <taxon>Solaneae</taxon>
        <taxon>Solanum</taxon>
    </lineage>
</organism>